<keyword evidence="6 9" id="KW-0457">Lysine biosynthesis</keyword>
<comment type="pathway">
    <text evidence="1 9">Amino-acid biosynthesis; L-lysine biosynthesis via DAP pathway; DL-2,6-diaminopimelate from LL-2,6-diaminopimelate: step 1/1.</text>
</comment>
<comment type="similarity">
    <text evidence="2 9">Belongs to the diaminopimelate epimerase family.</text>
</comment>
<dbReference type="PROSITE" id="PS01326">
    <property type="entry name" value="DAP_EPIMERASE"/>
    <property type="match status" value="1"/>
</dbReference>
<evidence type="ECO:0000256" key="10">
    <source>
        <dbReference type="PROSITE-ProRule" id="PRU10125"/>
    </source>
</evidence>
<dbReference type="NCBIfam" id="TIGR00652">
    <property type="entry name" value="DapF"/>
    <property type="match status" value="1"/>
</dbReference>
<sequence length="292" mass="30096">MSARLPVFKMNGIGNAIAVVDLRAGGAPLSADEARALAAPERGLRFDQLMAIHPADTDGTDGTIRIYNSDGTDAGACGNGMRCVADVLFASGVIEPIVLRTRAGTLLCSRAPGGLFTIDMGAPRFAWSEIPLAHAVADTNAVAVPLPAGAPTLGPATVVNMGNPHAVFWVDDLAAIDLASLGPTIERHPLFPDRVNVSFAQVLSPEAIRLAVWERGAGATRACGSAACAVAVAAARTGRTGRRVSITLPGGTLAIHWRPGDDHVLMTGPTETEAVGEIDRDTLTVTLGRSAA</sequence>
<evidence type="ECO:0000256" key="3">
    <source>
        <dbReference type="ARBA" id="ARBA00013080"/>
    </source>
</evidence>
<evidence type="ECO:0000256" key="8">
    <source>
        <dbReference type="ARBA" id="ARBA00051712"/>
    </source>
</evidence>
<comment type="catalytic activity">
    <reaction evidence="8 9">
        <text>(2S,6S)-2,6-diaminopimelate = meso-2,6-diaminopimelate</text>
        <dbReference type="Rhea" id="RHEA:15393"/>
        <dbReference type="ChEBI" id="CHEBI:57609"/>
        <dbReference type="ChEBI" id="CHEBI:57791"/>
        <dbReference type="EC" id="5.1.1.7"/>
    </reaction>
</comment>
<feature type="active site" description="Proton acceptor" evidence="9">
    <location>
        <position position="223"/>
    </location>
</feature>
<keyword evidence="5 9" id="KW-0028">Amino-acid biosynthesis</keyword>
<dbReference type="Pfam" id="PF01678">
    <property type="entry name" value="DAP_epimerase"/>
    <property type="match status" value="2"/>
</dbReference>
<comment type="subunit">
    <text evidence="9">Homodimer.</text>
</comment>
<evidence type="ECO:0000313" key="12">
    <source>
        <dbReference type="Proteomes" id="UP000332515"/>
    </source>
</evidence>
<reference evidence="11 12" key="1">
    <citation type="submission" date="2019-09" db="EMBL/GenBank/DDBJ databases">
        <title>Segnochrobactrum spirostomi gen. nov., sp. nov., isolated from the ciliate Spirostomum cf. yagiui and description of a novel family, Segnochrobactraceae fam. nov. within the order Rhizobiales of the class Alphaproteobacteria.</title>
        <authorList>
            <person name="Akter S."/>
            <person name="Shazib S.U.A."/>
            <person name="Shin M.K."/>
        </authorList>
    </citation>
    <scope>NUCLEOTIDE SEQUENCE [LARGE SCALE GENOMIC DNA]</scope>
    <source>
        <strain evidence="11 12">Sp-1</strain>
    </source>
</reference>
<dbReference type="FunFam" id="3.10.310.10:FF:000004">
    <property type="entry name" value="Diaminopimelate epimerase"/>
    <property type="match status" value="1"/>
</dbReference>
<evidence type="ECO:0000256" key="7">
    <source>
        <dbReference type="ARBA" id="ARBA00023235"/>
    </source>
</evidence>
<dbReference type="UniPathway" id="UPA00034">
    <property type="reaction ID" value="UER00025"/>
</dbReference>
<evidence type="ECO:0000256" key="2">
    <source>
        <dbReference type="ARBA" id="ARBA00010219"/>
    </source>
</evidence>
<dbReference type="HAMAP" id="MF_00197">
    <property type="entry name" value="DAP_epimerase"/>
    <property type="match status" value="1"/>
</dbReference>
<feature type="binding site" evidence="9">
    <location>
        <position position="68"/>
    </location>
    <ligand>
        <name>substrate</name>
    </ligand>
</feature>
<dbReference type="RefSeq" id="WP_153479487.1">
    <property type="nucleotide sequence ID" value="NZ_VWNA01000001.1"/>
</dbReference>
<feature type="binding site" evidence="9">
    <location>
        <position position="196"/>
    </location>
    <ligand>
        <name>substrate</name>
    </ligand>
</feature>
<comment type="function">
    <text evidence="9">Catalyzes the stereoinversion of LL-2,6-diaminopimelate (L,L-DAP) to meso-diaminopimelate (meso-DAP), a precursor of L-lysine and an essential component of the bacterial peptidoglycan.</text>
</comment>
<dbReference type="GO" id="GO:0005829">
    <property type="term" value="C:cytosol"/>
    <property type="evidence" value="ECO:0007669"/>
    <property type="project" value="TreeGrafter"/>
</dbReference>
<keyword evidence="12" id="KW-1185">Reference proteome</keyword>
<dbReference type="Proteomes" id="UP000332515">
    <property type="component" value="Unassembled WGS sequence"/>
</dbReference>
<comment type="caution">
    <text evidence="11">The sequence shown here is derived from an EMBL/GenBank/DDBJ whole genome shotgun (WGS) entry which is preliminary data.</text>
</comment>
<proteinExistence type="inferred from homology"/>
<dbReference type="InterPro" id="IPR001653">
    <property type="entry name" value="DAP_epimerase_DapF"/>
</dbReference>
<evidence type="ECO:0000256" key="5">
    <source>
        <dbReference type="ARBA" id="ARBA00022605"/>
    </source>
</evidence>
<keyword evidence="7 9" id="KW-0413">Isomerase</keyword>
<feature type="binding site" evidence="9">
    <location>
        <begin position="78"/>
        <end position="79"/>
    </location>
    <ligand>
        <name>substrate</name>
    </ligand>
</feature>
<feature type="binding site" evidence="9">
    <location>
        <begin position="224"/>
        <end position="225"/>
    </location>
    <ligand>
        <name>substrate</name>
    </ligand>
</feature>
<feature type="site" description="Could be important to modulate the pK values of the two catalytic cysteine residues" evidence="9">
    <location>
        <position position="214"/>
    </location>
</feature>
<comment type="subcellular location">
    <subcellularLocation>
        <location evidence="9">Cytoplasm</location>
    </subcellularLocation>
</comment>
<dbReference type="GO" id="GO:0009089">
    <property type="term" value="P:lysine biosynthetic process via diaminopimelate"/>
    <property type="evidence" value="ECO:0007669"/>
    <property type="project" value="UniProtKB-UniRule"/>
</dbReference>
<dbReference type="PANTHER" id="PTHR31689:SF0">
    <property type="entry name" value="DIAMINOPIMELATE EPIMERASE"/>
    <property type="match status" value="1"/>
</dbReference>
<evidence type="ECO:0000256" key="6">
    <source>
        <dbReference type="ARBA" id="ARBA00023154"/>
    </source>
</evidence>
<dbReference type="AlphaFoldDB" id="A0A6A7Y152"/>
<feature type="active site" description="Proton donor" evidence="9">
    <location>
        <position position="77"/>
    </location>
</feature>
<feature type="binding site" evidence="9">
    <location>
        <position position="48"/>
    </location>
    <ligand>
        <name>substrate</name>
    </ligand>
</feature>
<name>A0A6A7Y152_9HYPH</name>
<gene>
    <name evidence="9" type="primary">dapF</name>
    <name evidence="11" type="ORF">F0357_05820</name>
</gene>
<dbReference type="EC" id="5.1.1.7" evidence="3 9"/>
<keyword evidence="4 9" id="KW-0963">Cytoplasm</keyword>
<accession>A0A6A7Y152</accession>
<feature type="binding site" evidence="9">
    <location>
        <position position="15"/>
    </location>
    <ligand>
        <name>substrate</name>
    </ligand>
</feature>
<dbReference type="EMBL" id="VWNA01000001">
    <property type="protein sequence ID" value="MQT12188.1"/>
    <property type="molecule type" value="Genomic_DNA"/>
</dbReference>
<evidence type="ECO:0000256" key="4">
    <source>
        <dbReference type="ARBA" id="ARBA00022490"/>
    </source>
</evidence>
<evidence type="ECO:0000256" key="9">
    <source>
        <dbReference type="HAMAP-Rule" id="MF_00197"/>
    </source>
</evidence>
<feature type="active site" evidence="10">
    <location>
        <position position="77"/>
    </location>
</feature>
<dbReference type="SUPFAM" id="SSF54506">
    <property type="entry name" value="Diaminopimelate epimerase-like"/>
    <property type="match status" value="2"/>
</dbReference>
<feature type="binding site" evidence="9">
    <location>
        <begin position="214"/>
        <end position="215"/>
    </location>
    <ligand>
        <name>substrate</name>
    </ligand>
</feature>
<organism evidence="11 12">
    <name type="scientific">Segnochrobactrum spirostomi</name>
    <dbReference type="NCBI Taxonomy" id="2608987"/>
    <lineage>
        <taxon>Bacteria</taxon>
        <taxon>Pseudomonadati</taxon>
        <taxon>Pseudomonadota</taxon>
        <taxon>Alphaproteobacteria</taxon>
        <taxon>Hyphomicrobiales</taxon>
        <taxon>Segnochrobactraceae</taxon>
        <taxon>Segnochrobactrum</taxon>
    </lineage>
</organism>
<dbReference type="GO" id="GO:0008837">
    <property type="term" value="F:diaminopimelate epimerase activity"/>
    <property type="evidence" value="ECO:0007669"/>
    <property type="project" value="UniProtKB-UniRule"/>
</dbReference>
<evidence type="ECO:0000313" key="11">
    <source>
        <dbReference type="EMBL" id="MQT12188.1"/>
    </source>
</evidence>
<dbReference type="Gene3D" id="3.10.310.10">
    <property type="entry name" value="Diaminopimelate Epimerase, Chain A, domain 1"/>
    <property type="match status" value="2"/>
</dbReference>
<protein>
    <recommendedName>
        <fullName evidence="3 9">Diaminopimelate epimerase</fullName>
        <shortName evidence="9">DAP epimerase</shortName>
        <ecNumber evidence="3 9">5.1.1.7</ecNumber>
    </recommendedName>
    <alternativeName>
        <fullName evidence="9">PLP-independent amino acid racemase</fullName>
    </alternativeName>
</protein>
<feature type="binding site" evidence="9">
    <location>
        <position position="163"/>
    </location>
    <ligand>
        <name>substrate</name>
    </ligand>
</feature>
<feature type="site" description="Could be important to modulate the pK values of the two catalytic cysteine residues" evidence="9">
    <location>
        <position position="165"/>
    </location>
</feature>
<dbReference type="InterPro" id="IPR018510">
    <property type="entry name" value="DAP_epimerase_AS"/>
</dbReference>
<evidence type="ECO:0000256" key="1">
    <source>
        <dbReference type="ARBA" id="ARBA00005196"/>
    </source>
</evidence>
<dbReference type="PANTHER" id="PTHR31689">
    <property type="entry name" value="DIAMINOPIMELATE EPIMERASE, CHLOROPLASTIC"/>
    <property type="match status" value="1"/>
</dbReference>